<dbReference type="EMBL" id="LXQA011317680">
    <property type="protein sequence ID" value="MCI93025.1"/>
    <property type="molecule type" value="Genomic_DNA"/>
</dbReference>
<dbReference type="Proteomes" id="UP000265520">
    <property type="component" value="Unassembled WGS sequence"/>
</dbReference>
<evidence type="ECO:0000313" key="2">
    <source>
        <dbReference type="Proteomes" id="UP000265520"/>
    </source>
</evidence>
<evidence type="ECO:0000313" key="1">
    <source>
        <dbReference type="EMBL" id="MCI93025.1"/>
    </source>
</evidence>
<dbReference type="AlphaFoldDB" id="A0A392W294"/>
<organism evidence="1 2">
    <name type="scientific">Trifolium medium</name>
    <dbReference type="NCBI Taxonomy" id="97028"/>
    <lineage>
        <taxon>Eukaryota</taxon>
        <taxon>Viridiplantae</taxon>
        <taxon>Streptophyta</taxon>
        <taxon>Embryophyta</taxon>
        <taxon>Tracheophyta</taxon>
        <taxon>Spermatophyta</taxon>
        <taxon>Magnoliopsida</taxon>
        <taxon>eudicotyledons</taxon>
        <taxon>Gunneridae</taxon>
        <taxon>Pentapetalae</taxon>
        <taxon>rosids</taxon>
        <taxon>fabids</taxon>
        <taxon>Fabales</taxon>
        <taxon>Fabaceae</taxon>
        <taxon>Papilionoideae</taxon>
        <taxon>50 kb inversion clade</taxon>
        <taxon>NPAAA clade</taxon>
        <taxon>Hologalegina</taxon>
        <taxon>IRL clade</taxon>
        <taxon>Trifolieae</taxon>
        <taxon>Trifolium</taxon>
    </lineage>
</organism>
<comment type="caution">
    <text evidence="1">The sequence shown here is derived from an EMBL/GenBank/DDBJ whole genome shotgun (WGS) entry which is preliminary data.</text>
</comment>
<name>A0A392W294_9FABA</name>
<feature type="non-terminal residue" evidence="1">
    <location>
        <position position="1"/>
    </location>
</feature>
<proteinExistence type="predicted"/>
<keyword evidence="2" id="KW-1185">Reference proteome</keyword>
<accession>A0A392W294</accession>
<reference evidence="1 2" key="1">
    <citation type="journal article" date="2018" name="Front. Plant Sci.">
        <title>Red Clover (Trifolium pratense) and Zigzag Clover (T. medium) - A Picture of Genomic Similarities and Differences.</title>
        <authorList>
            <person name="Dluhosova J."/>
            <person name="Istvanek J."/>
            <person name="Nedelnik J."/>
            <person name="Repkova J."/>
        </authorList>
    </citation>
    <scope>NUCLEOTIDE SEQUENCE [LARGE SCALE GENOMIC DNA]</scope>
    <source>
        <strain evidence="2">cv. 10/8</strain>
        <tissue evidence="1">Leaf</tissue>
    </source>
</reference>
<sequence length="44" mass="4509">DEQVLLGLEPVLDLSLEVGEGSGCVAGAVSMIGSSERVFSESEL</sequence>
<protein>
    <submittedName>
        <fullName evidence="1">Uncharacterized protein</fullName>
    </submittedName>
</protein>